<dbReference type="PANTHER" id="PTHR43739">
    <property type="entry name" value="XYLOGLUCANASE (EUROFUNG)"/>
    <property type="match status" value="1"/>
</dbReference>
<dbReference type="Gene3D" id="2.130.10.10">
    <property type="entry name" value="YVTN repeat-like/Quinoprotein amine dehydrogenase"/>
    <property type="match status" value="3"/>
</dbReference>
<gene>
    <name evidence="2" type="ORF">L2737_16050</name>
</gene>
<dbReference type="PANTHER" id="PTHR43739:SF5">
    <property type="entry name" value="EXO-ALPHA-SIALIDASE"/>
    <property type="match status" value="1"/>
</dbReference>
<feature type="chain" id="PRO_5046860428" description="Sortilin N-terminal domain-containing protein" evidence="1">
    <location>
        <begin position="24"/>
        <end position="828"/>
    </location>
</feature>
<organism evidence="2 3">
    <name type="scientific">Shewanella electrodiphila</name>
    <dbReference type="NCBI Taxonomy" id="934143"/>
    <lineage>
        <taxon>Bacteria</taxon>
        <taxon>Pseudomonadati</taxon>
        <taxon>Pseudomonadota</taxon>
        <taxon>Gammaproteobacteria</taxon>
        <taxon>Alteromonadales</taxon>
        <taxon>Shewanellaceae</taxon>
        <taxon>Shewanella</taxon>
    </lineage>
</organism>
<dbReference type="PROSITE" id="PS51257">
    <property type="entry name" value="PROKAR_LIPOPROTEIN"/>
    <property type="match status" value="1"/>
</dbReference>
<evidence type="ECO:0008006" key="4">
    <source>
        <dbReference type="Google" id="ProtNLM"/>
    </source>
</evidence>
<sequence>MDITSIRCITLVVAILSITSCLAEQVKICPTNQHQLDWSGGGAYPKILSHNDKVYLISDVSGIWNAGYAEAEWQQTNSGLANLSVSNIVFSTSQPLIGYATTKSGISKTIDGGETWQDLNNLPDNVNFKRWETFNNIAIDESIPTEFIFGDRKGNIYRYESEHAQLLITTPSEEVISSLIVSDKGTIVAGTSTSRYIFRQLDDQWQLTKQHPSTTLDLTVAGLNDQQSLFATSNNQVLISVDDGVHWESLNLEAHISDTSVAHRLAVKSNSLGEFSLIVAWYEDWKSGILVSHDSGKTWQNSLKEIDYSNTNPTRSWNHNDISKIMSVNFDYKDENILYFTTYWGIWRSIDAGETWTENFKTGASNTVGSGIAITENGDVVTASMDVGLIRYPTNGQPTSLLPIATDQYFDNDMAGHFWNVIVQSKKIIATSSAWQSEANQIVISEDSGVTWQRVSQGLPSYYSTDWPIWSKGYARALIADKNDPNKFYLGIDGHGLYISTNGGYEWQRSLTKPPSKRIYNALDQDKLNNILYWGTASNGVYSTNNDGETWVHTGLKKKYIYDLVVSQDGAVYAGSANSEQDGHGAAVFKKQNPESEWELVKDFNVVGAVDAMVVDPLNPERIVVSLTNWIHKNEGELHISNDAGINWQKINADVGIGIADLVFSTCSQQLFVAGYSQGISQIDISDYSAIQDLNVNINNFYKLQDSWAWSYYEDEQARSVWKSDAAISWKVTVENTKDIAINFESINKPGERKLPDNYPGFIIEVIVNGESKAQLTVPASDTEWQQSSILIPIDTTGEKIIQLKWLNNISSPATDTNWGLRKISMSQ</sequence>
<feature type="signal peptide" evidence="1">
    <location>
        <begin position="1"/>
        <end position="23"/>
    </location>
</feature>
<evidence type="ECO:0000313" key="2">
    <source>
        <dbReference type="EMBL" id="MCL1046823.1"/>
    </source>
</evidence>
<accession>A0ABT0KST8</accession>
<evidence type="ECO:0000256" key="1">
    <source>
        <dbReference type="SAM" id="SignalP"/>
    </source>
</evidence>
<dbReference type="CDD" id="cd15482">
    <property type="entry name" value="Sialidase_non-viral"/>
    <property type="match status" value="1"/>
</dbReference>
<dbReference type="Proteomes" id="UP001202134">
    <property type="component" value="Unassembled WGS sequence"/>
</dbReference>
<protein>
    <recommendedName>
        <fullName evidence="4">Sortilin N-terminal domain-containing protein</fullName>
    </recommendedName>
</protein>
<dbReference type="EMBL" id="JAKIKU010000009">
    <property type="protein sequence ID" value="MCL1046823.1"/>
    <property type="molecule type" value="Genomic_DNA"/>
</dbReference>
<keyword evidence="1" id="KW-0732">Signal</keyword>
<dbReference type="SUPFAM" id="SSF110296">
    <property type="entry name" value="Oligoxyloglucan reducing end-specific cellobiohydrolase"/>
    <property type="match status" value="3"/>
</dbReference>
<name>A0ABT0KST8_9GAMM</name>
<dbReference type="InterPro" id="IPR015943">
    <property type="entry name" value="WD40/YVTN_repeat-like_dom_sf"/>
</dbReference>
<reference evidence="2 3" key="1">
    <citation type="submission" date="2022-01" db="EMBL/GenBank/DDBJ databases">
        <title>Whole genome-based taxonomy of the Shewanellaceae.</title>
        <authorList>
            <person name="Martin-Rodriguez A.J."/>
        </authorList>
    </citation>
    <scope>NUCLEOTIDE SEQUENCE [LARGE SCALE GENOMIC DNA]</scope>
    <source>
        <strain evidence="2 3">DSM 24955</strain>
    </source>
</reference>
<dbReference type="InterPro" id="IPR052025">
    <property type="entry name" value="Xyloglucanase_GH74"/>
</dbReference>
<comment type="caution">
    <text evidence="2">The sequence shown here is derived from an EMBL/GenBank/DDBJ whole genome shotgun (WGS) entry which is preliminary data.</text>
</comment>
<keyword evidence="3" id="KW-1185">Reference proteome</keyword>
<dbReference type="RefSeq" id="WP_248956376.1">
    <property type="nucleotide sequence ID" value="NZ_JAKIKU010000009.1"/>
</dbReference>
<proteinExistence type="predicted"/>
<evidence type="ECO:0000313" key="3">
    <source>
        <dbReference type="Proteomes" id="UP001202134"/>
    </source>
</evidence>